<dbReference type="EMBL" id="CP030103">
    <property type="protein sequence ID" value="AWX42982.1"/>
    <property type="molecule type" value="Genomic_DNA"/>
</dbReference>
<accession>A0A2Z4LMG2</accession>
<organism evidence="5 6">
    <name type="scientific">Metamycoplasma cloacale</name>
    <dbReference type="NCBI Taxonomy" id="92401"/>
    <lineage>
        <taxon>Bacteria</taxon>
        <taxon>Bacillati</taxon>
        <taxon>Mycoplasmatota</taxon>
        <taxon>Mycoplasmoidales</taxon>
        <taxon>Metamycoplasmataceae</taxon>
        <taxon>Metamycoplasma</taxon>
    </lineage>
</organism>
<dbReference type="AlphaFoldDB" id="A0A2Z4LMG2"/>
<dbReference type="Proteomes" id="UP000249865">
    <property type="component" value="Chromosome"/>
</dbReference>
<evidence type="ECO:0000313" key="6">
    <source>
        <dbReference type="Proteomes" id="UP000249865"/>
    </source>
</evidence>
<keyword evidence="6" id="KW-1185">Reference proteome</keyword>
<keyword evidence="3" id="KW-0175">Coiled coil</keyword>
<gene>
    <name evidence="5" type="ORF">DK849_02835</name>
</gene>
<dbReference type="PANTHER" id="PTHR30563">
    <property type="entry name" value="DNA RECOMBINATION PROTEIN RMUC"/>
    <property type="match status" value="1"/>
</dbReference>
<evidence type="ECO:0000256" key="2">
    <source>
        <dbReference type="ARBA" id="ARBA00009840"/>
    </source>
</evidence>
<keyword evidence="4" id="KW-0233">DNA recombination</keyword>
<protein>
    <submittedName>
        <fullName evidence="5">DNA recombination protein RmuC</fullName>
    </submittedName>
</protein>
<evidence type="ECO:0000256" key="3">
    <source>
        <dbReference type="ARBA" id="ARBA00023054"/>
    </source>
</evidence>
<dbReference type="RefSeq" id="WP_029330181.1">
    <property type="nucleotide sequence ID" value="NZ_CP030103.1"/>
</dbReference>
<evidence type="ECO:0000313" key="5">
    <source>
        <dbReference type="EMBL" id="AWX42982.1"/>
    </source>
</evidence>
<reference evidence="6" key="1">
    <citation type="submission" date="2018-06" db="EMBL/GenBank/DDBJ databases">
        <title>Complete genome sequences of Mycoplasma anatis, M. anseris and M. cloacale type strains.</title>
        <authorList>
            <person name="Grozner D."/>
            <person name="Forro B."/>
            <person name="Sulyok K.M."/>
            <person name="Marton S."/>
            <person name="Kreizinger Z."/>
            <person name="Banyai K."/>
            <person name="Gyuranecz M."/>
        </authorList>
    </citation>
    <scope>NUCLEOTIDE SEQUENCE [LARGE SCALE GENOMIC DNA]</scope>
    <source>
        <strain evidence="6">NCTC 10199</strain>
    </source>
</reference>
<name>A0A2Z4LMG2_9BACT</name>
<dbReference type="Pfam" id="PF02646">
    <property type="entry name" value="RmuC"/>
    <property type="match status" value="1"/>
</dbReference>
<dbReference type="PANTHER" id="PTHR30563:SF0">
    <property type="entry name" value="DNA RECOMBINATION PROTEIN RMUC"/>
    <property type="match status" value="1"/>
</dbReference>
<proteinExistence type="inferred from homology"/>
<comment type="similarity">
    <text evidence="2">Belongs to the RmuC family.</text>
</comment>
<sequence length="504" mass="58187">MNSTEIVLILLVVIAILIALGILIFLIIKTIKDRKRNNTLLNQELQSAIAKEIKDSIIYELKEQHTDLLTRHIVNINDFNDKANSIKTDVTEAVKNIETVKIDINNLYMESNRKISENLNDLNKTLMNEFNSNRELLNNNFNILKGELNILFKTNVKDNTELIEKSINNLNNETNKMKEIINDGIKQIKDELNEQFKNELQVKLNEYFGTVDKSMQNLTTHVTKFETLQQEVTQLNKAFNDNKRRGNFGELSLELLLQNNYNSALWEAQFRYSNIKQDKVKLTEKEKGYIVDFVFKTFDKNGEIIYVPIDSKFSIQTFLDIKNAKTIEELKVAEHEFKKVIKEKAKDINKYIIDKVTTPYGIMYLPSEAIYAEALSDYNLAKMCYDEYRVMIAGPTTISAFISNIAINMECVNISNNISKMFDLFKYISLNYNNVRKEMEASKKSIDKTNTSIERAIKSVDKVHKEISKSKFISVNPTPEIEPILGISTTEEIIDNNSNDENND</sequence>
<dbReference type="OrthoDB" id="370725at2"/>
<dbReference type="GO" id="GO:0006310">
    <property type="term" value="P:DNA recombination"/>
    <property type="evidence" value="ECO:0007669"/>
    <property type="project" value="UniProtKB-KW"/>
</dbReference>
<dbReference type="InterPro" id="IPR003798">
    <property type="entry name" value="DNA_recombination_RmuC"/>
</dbReference>
<evidence type="ECO:0000256" key="4">
    <source>
        <dbReference type="ARBA" id="ARBA00023172"/>
    </source>
</evidence>
<comment type="function">
    <text evidence="1">Involved in DNA recombination.</text>
</comment>
<evidence type="ECO:0000256" key="1">
    <source>
        <dbReference type="ARBA" id="ARBA00003416"/>
    </source>
</evidence>
<dbReference type="KEGG" id="mclo:DK849_02835"/>